<reference evidence="1 2" key="1">
    <citation type="submission" date="2019-02" db="EMBL/GenBank/DDBJ databases">
        <title>Deep-cultivation of Planctomycetes and their phenomic and genomic characterization uncovers novel biology.</title>
        <authorList>
            <person name="Wiegand S."/>
            <person name="Jogler M."/>
            <person name="Boedeker C."/>
            <person name="Pinto D."/>
            <person name="Vollmers J."/>
            <person name="Rivas-Marin E."/>
            <person name="Kohn T."/>
            <person name="Peeters S.H."/>
            <person name="Heuer A."/>
            <person name="Rast P."/>
            <person name="Oberbeckmann S."/>
            <person name="Bunk B."/>
            <person name="Jeske O."/>
            <person name="Meyerdierks A."/>
            <person name="Storesund J.E."/>
            <person name="Kallscheuer N."/>
            <person name="Luecker S."/>
            <person name="Lage O.M."/>
            <person name="Pohl T."/>
            <person name="Merkel B.J."/>
            <person name="Hornburger P."/>
            <person name="Mueller R.-W."/>
            <person name="Bruemmer F."/>
            <person name="Labrenz M."/>
            <person name="Spormann A.M."/>
            <person name="Op den Camp H."/>
            <person name="Overmann J."/>
            <person name="Amann R."/>
            <person name="Jetten M.S.M."/>
            <person name="Mascher T."/>
            <person name="Medema M.H."/>
            <person name="Devos D.P."/>
            <person name="Kaster A.-K."/>
            <person name="Ovreas L."/>
            <person name="Rohde M."/>
            <person name="Galperin M.Y."/>
            <person name="Jogler C."/>
        </authorList>
    </citation>
    <scope>NUCLEOTIDE SEQUENCE [LARGE SCALE GENOMIC DNA]</scope>
    <source>
        <strain evidence="1 2">ETA_A1</strain>
    </source>
</reference>
<evidence type="ECO:0008006" key="3">
    <source>
        <dbReference type="Google" id="ProtNLM"/>
    </source>
</evidence>
<dbReference type="RefSeq" id="WP_145239866.1">
    <property type="nucleotide sequence ID" value="NZ_CP036273.1"/>
</dbReference>
<dbReference type="AlphaFoldDB" id="A0A517XUG8"/>
<dbReference type="KEGG" id="uli:ETAA1_31070"/>
<dbReference type="Gene3D" id="3.20.20.140">
    <property type="entry name" value="Metal-dependent hydrolases"/>
    <property type="match status" value="1"/>
</dbReference>
<evidence type="ECO:0000313" key="2">
    <source>
        <dbReference type="Proteomes" id="UP000319576"/>
    </source>
</evidence>
<dbReference type="GO" id="GO:0035312">
    <property type="term" value="F:5'-3' DNA exonuclease activity"/>
    <property type="evidence" value="ECO:0007669"/>
    <property type="project" value="TreeGrafter"/>
</dbReference>
<protein>
    <recommendedName>
        <fullName evidence="3">PHP domain-containing protein</fullName>
    </recommendedName>
</protein>
<keyword evidence="2" id="KW-1185">Reference proteome</keyword>
<dbReference type="Proteomes" id="UP000319576">
    <property type="component" value="Chromosome"/>
</dbReference>
<dbReference type="InterPro" id="IPR052018">
    <property type="entry name" value="PHP_domain"/>
</dbReference>
<dbReference type="Pfam" id="PF13263">
    <property type="entry name" value="PHP_C"/>
    <property type="match status" value="1"/>
</dbReference>
<accession>A0A517XUG8</accession>
<dbReference type="SUPFAM" id="SSF89550">
    <property type="entry name" value="PHP domain-like"/>
    <property type="match status" value="1"/>
</dbReference>
<sequence>MKFDLHLHTIRHSPDSVTDPFDLLRSARRAGLDGVVLTEHDYWWPDEELTELRAFAPELVILSGTEVTGRGGDVLVYGITDPSPFFRGIGWVDLVREVHKQGGAAVAAHPNRWGQPFEKLVAETGVELDGIEVMSNNMDAELREKAARLLTRYPQYAQLGNSDSHDPNTVGCCYTDFAAEIRTAADLVAAIRGRTGVALVNERFA</sequence>
<organism evidence="1 2">
    <name type="scientific">Urbifossiella limnaea</name>
    <dbReference type="NCBI Taxonomy" id="2528023"/>
    <lineage>
        <taxon>Bacteria</taxon>
        <taxon>Pseudomonadati</taxon>
        <taxon>Planctomycetota</taxon>
        <taxon>Planctomycetia</taxon>
        <taxon>Gemmatales</taxon>
        <taxon>Gemmataceae</taxon>
        <taxon>Urbifossiella</taxon>
    </lineage>
</organism>
<dbReference type="CDD" id="cd07432">
    <property type="entry name" value="PHP_HisPPase"/>
    <property type="match status" value="1"/>
</dbReference>
<dbReference type="PANTHER" id="PTHR42924:SF3">
    <property type="entry name" value="POLYMERASE_HISTIDINOL PHOSPHATASE N-TERMINAL DOMAIN-CONTAINING PROTEIN"/>
    <property type="match status" value="1"/>
</dbReference>
<gene>
    <name evidence="1" type="ORF">ETAA1_31070</name>
</gene>
<name>A0A517XUG8_9BACT</name>
<dbReference type="OrthoDB" id="9775360at2"/>
<evidence type="ECO:0000313" key="1">
    <source>
        <dbReference type="EMBL" id="QDU21142.1"/>
    </source>
</evidence>
<dbReference type="GO" id="GO:0004534">
    <property type="term" value="F:5'-3' RNA exonuclease activity"/>
    <property type="evidence" value="ECO:0007669"/>
    <property type="project" value="TreeGrafter"/>
</dbReference>
<dbReference type="InterPro" id="IPR016195">
    <property type="entry name" value="Pol/histidinol_Pase-like"/>
</dbReference>
<dbReference type="PANTHER" id="PTHR42924">
    <property type="entry name" value="EXONUCLEASE"/>
    <property type="match status" value="1"/>
</dbReference>
<proteinExistence type="predicted"/>
<dbReference type="EMBL" id="CP036273">
    <property type="protein sequence ID" value="QDU21142.1"/>
    <property type="molecule type" value="Genomic_DNA"/>
</dbReference>